<keyword evidence="2" id="KW-1185">Reference proteome</keyword>
<evidence type="ECO:0000313" key="2">
    <source>
        <dbReference type="Proteomes" id="UP001157502"/>
    </source>
</evidence>
<protein>
    <submittedName>
        <fullName evidence="1">Uncharacterized protein</fullName>
    </submittedName>
</protein>
<name>A0ACC2FN28_DALPE</name>
<proteinExistence type="predicted"/>
<comment type="caution">
    <text evidence="1">The sequence shown here is derived from an EMBL/GenBank/DDBJ whole genome shotgun (WGS) entry which is preliminary data.</text>
</comment>
<accession>A0ACC2FN28</accession>
<evidence type="ECO:0000313" key="1">
    <source>
        <dbReference type="EMBL" id="KAJ7992741.1"/>
    </source>
</evidence>
<dbReference type="EMBL" id="CM055752">
    <property type="protein sequence ID" value="KAJ7992741.1"/>
    <property type="molecule type" value="Genomic_DNA"/>
</dbReference>
<sequence>MPSKPELKINSKFAHNYDKYRQKEELQRLKDKYGDQADESESGSESDDDDEDSEVELDPKLERDFYRTLSLLKKKDPKIYQSDAKFFIEQDASIVNVQSSTSKQTEKPMFLKDYERKVILERGGKYEDDDEESDDEDAAKRRERAASPSYMQEQRELKESFRKFIQDSDEEGSAKEDDDSQLLKRRTKTQEEKDNEEKDYVNWLKGQAELEGPEELQDMKYLRDYWNDPELDEKECFLRDFVLNKGYIDKDAEDRIPSYDEVVNEVEDSEEEGESFLERQEDFERHYNFRFEEPDAQKIKTYPRNIATSVRSKDERRKLKREEIKTRKTREKEQKHEQLKQLKNLKRNEIMEKLKQLQELTGNEQLAFNKVDLDGDFDPQQHDQLMEKFFGDEYYGEEEGEKPHFDVEVEDEHWNWDTWAGEAGDEDDGGEDGKEEEYSQPTCEDPDFIMDADYDPSQPKTSKKQKKKEKMKNKEDAQIMGKRRKKSHFAEVITQNKPVFDPHEKSFEQYLDEYYQLDYEDIIDDIPCRFRYRPVLANDFGLSTDEILGADEKELNRWASLRKTCMFRSDKEEMCDLQNYKIKAQNMEKKKEVLNSFYLEEDKEQTEGKNKVGKKRRDRKKNAEKDVSEAGPSQENSADVDHALIEAGDQADEEEFLVPKSKKMKLTEQTVSTKLLRPQKTVNSRTMKPNVPKKKRLPGSRLMSGKGPFRVNMGGREFSGQRLRAYGLNPKRLHFRQIGRQKRKTREKAEKMVGKK</sequence>
<reference evidence="1" key="1">
    <citation type="submission" date="2021-05" db="EMBL/GenBank/DDBJ databases">
        <authorList>
            <person name="Pan Q."/>
            <person name="Jouanno E."/>
            <person name="Zahm M."/>
            <person name="Klopp C."/>
            <person name="Cabau C."/>
            <person name="Louis A."/>
            <person name="Berthelot C."/>
            <person name="Parey E."/>
            <person name="Roest Crollius H."/>
            <person name="Montfort J."/>
            <person name="Robinson-Rechavi M."/>
            <person name="Bouchez O."/>
            <person name="Lampietro C."/>
            <person name="Lopez Roques C."/>
            <person name="Donnadieu C."/>
            <person name="Postlethwait J."/>
            <person name="Bobe J."/>
            <person name="Dillon D."/>
            <person name="Chandos A."/>
            <person name="von Hippel F."/>
            <person name="Guiguen Y."/>
        </authorList>
    </citation>
    <scope>NUCLEOTIDE SEQUENCE</scope>
    <source>
        <strain evidence="1">YG-Jan2019</strain>
    </source>
</reference>
<organism evidence="1 2">
    <name type="scientific">Dallia pectoralis</name>
    <name type="common">Alaska blackfish</name>
    <dbReference type="NCBI Taxonomy" id="75939"/>
    <lineage>
        <taxon>Eukaryota</taxon>
        <taxon>Metazoa</taxon>
        <taxon>Chordata</taxon>
        <taxon>Craniata</taxon>
        <taxon>Vertebrata</taxon>
        <taxon>Euteleostomi</taxon>
        <taxon>Actinopterygii</taxon>
        <taxon>Neopterygii</taxon>
        <taxon>Teleostei</taxon>
        <taxon>Protacanthopterygii</taxon>
        <taxon>Esociformes</taxon>
        <taxon>Umbridae</taxon>
        <taxon>Dallia</taxon>
    </lineage>
</organism>
<gene>
    <name evidence="1" type="ORF">DPEC_G00281810</name>
</gene>
<dbReference type="Proteomes" id="UP001157502">
    <property type="component" value="Chromosome 25"/>
</dbReference>